<dbReference type="Pfam" id="PF03721">
    <property type="entry name" value="UDPG_MGDP_dh_N"/>
    <property type="match status" value="1"/>
</dbReference>
<dbReference type="InterPro" id="IPR028357">
    <property type="entry name" value="UDPglc_DH_bac"/>
</dbReference>
<evidence type="ECO:0000256" key="2">
    <source>
        <dbReference type="ARBA" id="ARBA00006601"/>
    </source>
</evidence>
<dbReference type="GO" id="GO:0003979">
    <property type="term" value="F:UDP-glucose 6-dehydrogenase activity"/>
    <property type="evidence" value="ECO:0007669"/>
    <property type="project" value="UniProtKB-EC"/>
</dbReference>
<evidence type="ECO:0000256" key="10">
    <source>
        <dbReference type="PIRSR" id="PIRSR500134-3"/>
    </source>
</evidence>
<organism evidence="12">
    <name type="scientific">uncultured Acidimicrobiales bacterium</name>
    <dbReference type="NCBI Taxonomy" id="310071"/>
    <lineage>
        <taxon>Bacteria</taxon>
        <taxon>Bacillati</taxon>
        <taxon>Actinomycetota</taxon>
        <taxon>Acidimicrobiia</taxon>
        <taxon>Acidimicrobiales</taxon>
        <taxon>environmental samples</taxon>
    </lineage>
</organism>
<dbReference type="AlphaFoldDB" id="A0A6J4I1Z3"/>
<name>A0A6J4I1Z3_9ACTN</name>
<dbReference type="InterPro" id="IPR014027">
    <property type="entry name" value="UDP-Glc/GDP-Man_DH_C"/>
</dbReference>
<accession>A0A6J4I1Z3</accession>
<comment type="similarity">
    <text evidence="2 7">Belongs to the UDP-glucose/GDP-mannose dehydrogenase family.</text>
</comment>
<evidence type="ECO:0000256" key="1">
    <source>
        <dbReference type="ARBA" id="ARBA00004701"/>
    </source>
</evidence>
<feature type="binding site" evidence="10">
    <location>
        <position position="261"/>
    </location>
    <ligand>
        <name>NAD(+)</name>
        <dbReference type="ChEBI" id="CHEBI:57540"/>
    </ligand>
</feature>
<dbReference type="EMBL" id="CADCSZ010000102">
    <property type="protein sequence ID" value="CAA9239336.1"/>
    <property type="molecule type" value="Genomic_DNA"/>
</dbReference>
<dbReference type="Pfam" id="PF00984">
    <property type="entry name" value="UDPG_MGDP_dh"/>
    <property type="match status" value="1"/>
</dbReference>
<dbReference type="SUPFAM" id="SSF51735">
    <property type="entry name" value="NAD(P)-binding Rossmann-fold domains"/>
    <property type="match status" value="1"/>
</dbReference>
<dbReference type="Gene3D" id="3.40.50.720">
    <property type="entry name" value="NAD(P)-binding Rossmann-like Domain"/>
    <property type="match status" value="2"/>
</dbReference>
<dbReference type="PANTHER" id="PTHR43750">
    <property type="entry name" value="UDP-GLUCOSE 6-DEHYDROGENASE TUAD"/>
    <property type="match status" value="1"/>
</dbReference>
<evidence type="ECO:0000256" key="6">
    <source>
        <dbReference type="ARBA" id="ARBA00047473"/>
    </source>
</evidence>
<dbReference type="InterPro" id="IPR001732">
    <property type="entry name" value="UDP-Glc/GDP-Man_DH_N"/>
</dbReference>
<dbReference type="PANTHER" id="PTHR43750:SF3">
    <property type="entry name" value="UDP-GLUCOSE 6-DEHYDROGENASE TUAD"/>
    <property type="match status" value="1"/>
</dbReference>
<proteinExistence type="inferred from homology"/>
<feature type="domain" description="UDP-glucose/GDP-mannose dehydrogenase C-terminal" evidence="11">
    <location>
        <begin position="312"/>
        <end position="409"/>
    </location>
</feature>
<comment type="pathway">
    <text evidence="1">Nucleotide-sugar biosynthesis; UDP-alpha-D-glucuronate biosynthesis; UDP-alpha-D-glucuronate from UDP-alpha-D-glucose: step 1/1.</text>
</comment>
<feature type="binding site" evidence="10">
    <location>
        <position position="153"/>
    </location>
    <ligand>
        <name>NAD(+)</name>
        <dbReference type="ChEBI" id="CHEBI:57540"/>
    </ligand>
</feature>
<dbReference type="GO" id="GO:0051287">
    <property type="term" value="F:NAD binding"/>
    <property type="evidence" value="ECO:0007669"/>
    <property type="project" value="InterPro"/>
</dbReference>
<feature type="binding site" evidence="9">
    <location>
        <position position="255"/>
    </location>
    <ligand>
        <name>substrate</name>
    </ligand>
</feature>
<feature type="binding site" evidence="10">
    <location>
        <position position="31"/>
    </location>
    <ligand>
        <name>NAD(+)</name>
        <dbReference type="ChEBI" id="CHEBI:57540"/>
    </ligand>
</feature>
<dbReference type="GO" id="GO:0000271">
    <property type="term" value="P:polysaccharide biosynthetic process"/>
    <property type="evidence" value="ECO:0007669"/>
    <property type="project" value="InterPro"/>
</dbReference>
<feature type="binding site" evidence="10">
    <location>
        <position position="89"/>
    </location>
    <ligand>
        <name>NAD(+)</name>
        <dbReference type="ChEBI" id="CHEBI:57540"/>
    </ligand>
</feature>
<feature type="binding site" evidence="10">
    <location>
        <position position="36"/>
    </location>
    <ligand>
        <name>NAD(+)</name>
        <dbReference type="ChEBI" id="CHEBI:57540"/>
    </ligand>
</feature>
<feature type="binding site" evidence="9">
    <location>
        <begin position="247"/>
        <end position="251"/>
    </location>
    <ligand>
        <name>substrate</name>
    </ligand>
</feature>
<dbReference type="SUPFAM" id="SSF48179">
    <property type="entry name" value="6-phosphogluconate dehydrogenase C-terminal domain-like"/>
    <property type="match status" value="1"/>
</dbReference>
<evidence type="ECO:0000256" key="4">
    <source>
        <dbReference type="ARBA" id="ARBA00023002"/>
    </source>
</evidence>
<dbReference type="SMART" id="SM00984">
    <property type="entry name" value="UDPG_MGDP_dh_C"/>
    <property type="match status" value="1"/>
</dbReference>
<gene>
    <name evidence="12" type="ORF">AVDCRST_MAG76-1673</name>
</gene>
<feature type="binding site" evidence="10">
    <location>
        <position position="326"/>
    </location>
    <ligand>
        <name>NAD(+)</name>
        <dbReference type="ChEBI" id="CHEBI:57540"/>
    </ligand>
</feature>
<dbReference type="Pfam" id="PF03720">
    <property type="entry name" value="UDPG_MGDP_dh_C"/>
    <property type="match status" value="1"/>
</dbReference>
<dbReference type="SUPFAM" id="SSF52413">
    <property type="entry name" value="UDP-glucose/GDP-mannose dehydrogenase C-terminal domain"/>
    <property type="match status" value="1"/>
</dbReference>
<feature type="binding site" evidence="9">
    <location>
        <begin position="150"/>
        <end position="153"/>
    </location>
    <ligand>
        <name>substrate</name>
    </ligand>
</feature>
<feature type="active site" description="Nucleophile" evidence="8">
    <location>
        <position position="258"/>
    </location>
</feature>
<dbReference type="InterPro" id="IPR017476">
    <property type="entry name" value="UDP-Glc/GDP-Man"/>
</dbReference>
<dbReference type="EC" id="1.1.1.22" evidence="3 7"/>
<evidence type="ECO:0000256" key="8">
    <source>
        <dbReference type="PIRSR" id="PIRSR500134-1"/>
    </source>
</evidence>
<feature type="binding site" evidence="10">
    <location>
        <position position="124"/>
    </location>
    <ligand>
        <name>NAD(+)</name>
        <dbReference type="ChEBI" id="CHEBI:57540"/>
    </ligand>
</feature>
<dbReference type="InterPro" id="IPR036291">
    <property type="entry name" value="NAD(P)-bd_dom_sf"/>
</dbReference>
<dbReference type="UniPathway" id="UPA00038">
    <property type="reaction ID" value="UER00491"/>
</dbReference>
<dbReference type="InterPro" id="IPR008927">
    <property type="entry name" value="6-PGluconate_DH-like_C_sf"/>
</dbReference>
<dbReference type="PIRSF" id="PIRSF000124">
    <property type="entry name" value="UDPglc_GDPman_dh"/>
    <property type="match status" value="1"/>
</dbReference>
<evidence type="ECO:0000256" key="9">
    <source>
        <dbReference type="PIRSR" id="PIRSR500134-2"/>
    </source>
</evidence>
<dbReference type="GO" id="GO:0006065">
    <property type="term" value="P:UDP-glucuronate biosynthetic process"/>
    <property type="evidence" value="ECO:0007669"/>
    <property type="project" value="UniProtKB-UniPathway"/>
</dbReference>
<comment type="catalytic activity">
    <reaction evidence="6 7">
        <text>UDP-alpha-D-glucose + 2 NAD(+) + H2O = UDP-alpha-D-glucuronate + 2 NADH + 3 H(+)</text>
        <dbReference type="Rhea" id="RHEA:23596"/>
        <dbReference type="ChEBI" id="CHEBI:15377"/>
        <dbReference type="ChEBI" id="CHEBI:15378"/>
        <dbReference type="ChEBI" id="CHEBI:57540"/>
        <dbReference type="ChEBI" id="CHEBI:57945"/>
        <dbReference type="ChEBI" id="CHEBI:58052"/>
        <dbReference type="ChEBI" id="CHEBI:58885"/>
        <dbReference type="EC" id="1.1.1.22"/>
    </reaction>
</comment>
<feature type="binding site" evidence="9">
    <location>
        <position position="202"/>
    </location>
    <ligand>
        <name>substrate</name>
    </ligand>
</feature>
<evidence type="ECO:0000256" key="3">
    <source>
        <dbReference type="ARBA" id="ARBA00012954"/>
    </source>
</evidence>
<dbReference type="InterPro" id="IPR014026">
    <property type="entry name" value="UDP-Glc/GDP-Man_DH_dimer"/>
</dbReference>
<evidence type="ECO:0000313" key="12">
    <source>
        <dbReference type="EMBL" id="CAA9239336.1"/>
    </source>
</evidence>
<dbReference type="NCBIfam" id="TIGR03026">
    <property type="entry name" value="NDP-sugDHase"/>
    <property type="match status" value="1"/>
</dbReference>
<protein>
    <recommendedName>
        <fullName evidence="3 7">UDP-glucose 6-dehydrogenase</fullName>
        <ecNumber evidence="3 7">1.1.1.22</ecNumber>
    </recommendedName>
</protein>
<dbReference type="InterPro" id="IPR036220">
    <property type="entry name" value="UDP-Glc/GDP-Man_DH_C_sf"/>
</dbReference>
<reference evidence="12" key="1">
    <citation type="submission" date="2020-02" db="EMBL/GenBank/DDBJ databases">
        <authorList>
            <person name="Meier V. D."/>
        </authorList>
    </citation>
    <scope>NUCLEOTIDE SEQUENCE</scope>
    <source>
        <strain evidence="12">AVDCRST_MAG76</strain>
    </source>
</reference>
<dbReference type="PIRSF" id="PIRSF500134">
    <property type="entry name" value="UDPglc_DH_bac"/>
    <property type="match status" value="1"/>
</dbReference>
<keyword evidence="5 7" id="KW-0520">NAD</keyword>
<keyword evidence="4 7" id="KW-0560">Oxidoreductase</keyword>
<evidence type="ECO:0000256" key="5">
    <source>
        <dbReference type="ARBA" id="ARBA00023027"/>
    </source>
</evidence>
<evidence type="ECO:0000256" key="7">
    <source>
        <dbReference type="PIRNR" id="PIRNR000124"/>
    </source>
</evidence>
<feature type="binding site" evidence="9">
    <location>
        <position position="319"/>
    </location>
    <ligand>
        <name>substrate</name>
    </ligand>
</feature>
<sequence length="425" mass="44921">MADIVVVGTGYVGLTTGAFLAHVGHQVTCADLDPRKVEVLSSGEIPIVEPGLDDLVREGIEGGRLRFVLGAAAAVEASAPEFVFLCVQTPQGDDGSADLTFVKVAAGEISPVLGSQSVVINKSTVPVGSTLVVERALCRSDVSVVSNPEFLREGSAVHDCFHPDRIVIGAEDHAAANRVAGLYEQIKAPLLITDPASAETIKYASNAFLATKISFVNAIANVCEAVGADVREVVLGMGYDKRIGFEFLRPGPGFGGSCFPKDTRALVRIAEESGYDFGLLKGVITVNEEQKDRIVAKVAAAVGGSLEGVTVAAWGLTFKARTDDRRDSPSLDVISRLTSAGAKVQAYDPTVTRPLEGMEVCGDAYAACQDAQVLVVLTEWDEFRWVDFGKCRSAMTGALLVDARNLLDPASVRRQGFTYVGVGRA</sequence>
<dbReference type="Gene3D" id="1.20.5.100">
    <property type="entry name" value="Cytochrome c1, transmembrane anchor, C-terminal"/>
    <property type="match status" value="1"/>
</dbReference>
<evidence type="ECO:0000259" key="11">
    <source>
        <dbReference type="SMART" id="SM00984"/>
    </source>
</evidence>